<organism evidence="3 4">
    <name type="scientific">Candidatus Nitrosymbiomonas proteolyticus</name>
    <dbReference type="NCBI Taxonomy" id="2608984"/>
    <lineage>
        <taxon>Bacteria</taxon>
        <taxon>Bacillati</taxon>
        <taxon>Armatimonadota</taxon>
        <taxon>Armatimonadota incertae sedis</taxon>
        <taxon>Candidatus Nitrosymbiomonas</taxon>
    </lineage>
</organism>
<protein>
    <recommendedName>
        <fullName evidence="5">Chromosome partition protein Smc</fullName>
    </recommendedName>
</protein>
<evidence type="ECO:0008006" key="5">
    <source>
        <dbReference type="Google" id="ProtNLM"/>
    </source>
</evidence>
<evidence type="ECO:0000256" key="2">
    <source>
        <dbReference type="SAM" id="SignalP"/>
    </source>
</evidence>
<keyword evidence="1" id="KW-0175">Coiled coil</keyword>
<feature type="coiled-coil region" evidence="1">
    <location>
        <begin position="180"/>
        <end position="228"/>
    </location>
</feature>
<keyword evidence="2" id="KW-0732">Signal</keyword>
<evidence type="ECO:0000313" key="3">
    <source>
        <dbReference type="EMBL" id="BBO24351.1"/>
    </source>
</evidence>
<feature type="chain" id="PRO_5035285424" description="Chromosome partition protein Smc" evidence="2">
    <location>
        <begin position="26"/>
        <end position="417"/>
    </location>
</feature>
<proteinExistence type="predicted"/>
<feature type="signal peptide" evidence="2">
    <location>
        <begin position="1"/>
        <end position="25"/>
    </location>
</feature>
<dbReference type="KEGG" id="npy:NPRO_19460"/>
<reference evidence="3" key="1">
    <citation type="journal article" name="DNA Res.">
        <title>The physiological potential of anammox bacteria as revealed by their core genome structure.</title>
        <authorList>
            <person name="Okubo T."/>
            <person name="Toyoda A."/>
            <person name="Fukuhara K."/>
            <person name="Uchiyama I."/>
            <person name="Harigaya Y."/>
            <person name="Kuroiwa M."/>
            <person name="Suzuki T."/>
            <person name="Murakami Y."/>
            <person name="Suwa Y."/>
            <person name="Takami H."/>
        </authorList>
    </citation>
    <scope>NUCLEOTIDE SEQUENCE</scope>
    <source>
        <strain evidence="3">317325-2</strain>
    </source>
</reference>
<sequence length="417" mass="46065">MNGRLLRFRVAAYLAVVGCTAFGLAQTEWEAAARRDQAPDARPAWVQASRDWLAIKGGSDTPAGLGELISATWKELFEEAGQLEADRKALMAEVAEEGRAVVEHNAEADRQVAAGRAHESRGPHQCPCQELINVNAWADRIDARMRELIEWRRTLSGTILDWDERVELFDEGVGDLATLIEEATTSIREVREERRRLQDQLDALRGEVQRTQEALRSLQKSIVEGNKESARWRAAAVGALWSSAKKTCVAALDGAISSLELAHKARLDAIAKATSRMGKKVRAAERTRQIGELKWDARIIEALKAKKLAVETLDTAASDVPTHEKVIDTAMNSAAFAFGRPEVQQAIRYAGVYGKVISGTKAVLDFGLDVETFWRSYLRLTQNNKNADGYLAAVKSLSGHMEKLVRKIQDVKSQLGP</sequence>
<dbReference type="EMBL" id="AP021858">
    <property type="protein sequence ID" value="BBO24351.1"/>
    <property type="molecule type" value="Genomic_DNA"/>
</dbReference>
<dbReference type="Proteomes" id="UP000662873">
    <property type="component" value="Chromosome"/>
</dbReference>
<gene>
    <name evidence="3" type="ORF">NPRO_19460</name>
</gene>
<accession>A0A809SAJ4</accession>
<evidence type="ECO:0000256" key="1">
    <source>
        <dbReference type="SAM" id="Coils"/>
    </source>
</evidence>
<dbReference type="AlphaFoldDB" id="A0A809SAJ4"/>
<name>A0A809SAJ4_9BACT</name>
<evidence type="ECO:0000313" key="4">
    <source>
        <dbReference type="Proteomes" id="UP000662873"/>
    </source>
</evidence>